<proteinExistence type="inferred from homology"/>
<protein>
    <recommendedName>
        <fullName evidence="8">Neutral metalloproteinase</fullName>
        <ecNumber evidence="8">3.4.24.-</ecNumber>
    </recommendedName>
</protein>
<evidence type="ECO:0000256" key="5">
    <source>
        <dbReference type="ARBA" id="ARBA00022833"/>
    </source>
</evidence>
<feature type="region of interest" description="Disordered" evidence="9">
    <location>
        <begin position="25"/>
        <end position="71"/>
    </location>
</feature>
<dbReference type="InterPro" id="IPR013856">
    <property type="entry name" value="Peptidase_M4_domain"/>
</dbReference>
<dbReference type="OrthoDB" id="291295at2"/>
<dbReference type="EMBL" id="QUBR01000002">
    <property type="protein sequence ID" value="REK70658.1"/>
    <property type="molecule type" value="Genomic_DNA"/>
</dbReference>
<feature type="active site" description="Proton donor" evidence="7">
    <location>
        <position position="265"/>
    </location>
</feature>
<dbReference type="GO" id="GO:0004222">
    <property type="term" value="F:metalloendopeptidase activity"/>
    <property type="evidence" value="ECO:0007669"/>
    <property type="project" value="UniProtKB-UniRule"/>
</dbReference>
<keyword evidence="13" id="KW-1185">Reference proteome</keyword>
<evidence type="ECO:0000313" key="13">
    <source>
        <dbReference type="Proteomes" id="UP000265581"/>
    </source>
</evidence>
<dbReference type="InterPro" id="IPR027268">
    <property type="entry name" value="Peptidase_M4/M1_CTD_sf"/>
</dbReference>
<evidence type="ECO:0000256" key="9">
    <source>
        <dbReference type="SAM" id="MobiDB-lite"/>
    </source>
</evidence>
<dbReference type="Proteomes" id="UP000265581">
    <property type="component" value="Unassembled WGS sequence"/>
</dbReference>
<dbReference type="AlphaFoldDB" id="A0A371P518"/>
<comment type="function">
    <text evidence="8">Extracellular zinc metalloprotease.</text>
</comment>
<evidence type="ECO:0000313" key="12">
    <source>
        <dbReference type="EMBL" id="REK70658.1"/>
    </source>
</evidence>
<dbReference type="RefSeq" id="WP_119705245.1">
    <property type="nucleotide sequence ID" value="NZ_JBHSOI010000002.1"/>
</dbReference>
<keyword evidence="2 8" id="KW-0645">Protease</keyword>
<keyword evidence="8" id="KW-0964">Secreted</keyword>
<dbReference type="GO" id="GO:0046872">
    <property type="term" value="F:metal ion binding"/>
    <property type="evidence" value="ECO:0007669"/>
    <property type="project" value="UniProtKB-UniRule"/>
</dbReference>
<dbReference type="GO" id="GO:0006508">
    <property type="term" value="P:proteolysis"/>
    <property type="evidence" value="ECO:0007669"/>
    <property type="project" value="UniProtKB-KW"/>
</dbReference>
<gene>
    <name evidence="12" type="ORF">DX116_16230</name>
</gene>
<dbReference type="Pfam" id="PF01447">
    <property type="entry name" value="Peptidase_M4"/>
    <property type="match status" value="1"/>
</dbReference>
<dbReference type="EC" id="3.4.24.-" evidence="8"/>
<evidence type="ECO:0000256" key="1">
    <source>
        <dbReference type="ARBA" id="ARBA00009388"/>
    </source>
</evidence>
<dbReference type="GO" id="GO:0005576">
    <property type="term" value="C:extracellular region"/>
    <property type="evidence" value="ECO:0007669"/>
    <property type="project" value="UniProtKB-SubCell"/>
</dbReference>
<evidence type="ECO:0000259" key="10">
    <source>
        <dbReference type="Pfam" id="PF01447"/>
    </source>
</evidence>
<comment type="similarity">
    <text evidence="1 8">Belongs to the peptidase M4 family.</text>
</comment>
<dbReference type="PANTHER" id="PTHR43579">
    <property type="match status" value="1"/>
</dbReference>
<comment type="subcellular location">
    <subcellularLocation>
        <location evidence="8">Secreted</location>
    </subcellularLocation>
</comment>
<sequence length="351" mass="36655">MRHGIVPPYLLSHLAQLDRDDLRPAAEAAQRSLRSDLRPRPAGPGVLAERVPAPVPPSGPDRTISDAAGAETLPGDVVRREGDDSTGDVAADEAYDGLGATYALFADVFGRASIDGAGLPLRATVHYGRQYDNAFWDGTQMVFGDGDGQVFGRFTASLSVIGHELSHGVTQYTADLVYAGQSGALNESVSDVFGALVEQYSRGQSAAEASWLIGEGLFTDQVEGRALRSMSAPGTAYDDDVLGKDPQPATMADYVDTTDDNGGVHLNSGIPNRAFHLVATALGGNAWDAAGPIWYDTITGDLPPAATFSDFAAATSAAAAARFGRQSREQRAVVDAWSTVGLPIGDTGSDG</sequence>
<keyword evidence="6 8" id="KW-0482">Metalloprotease</keyword>
<evidence type="ECO:0000256" key="7">
    <source>
        <dbReference type="PIRSR" id="PIRSR623612-1"/>
    </source>
</evidence>
<feature type="domain" description="Peptidase M4" evidence="10">
    <location>
        <begin position="88"/>
        <end position="171"/>
    </location>
</feature>
<evidence type="ECO:0000259" key="11">
    <source>
        <dbReference type="Pfam" id="PF02868"/>
    </source>
</evidence>
<name>A0A371P518_9ACTN</name>
<dbReference type="Gene3D" id="3.10.170.10">
    <property type="match status" value="1"/>
</dbReference>
<keyword evidence="4 8" id="KW-0378">Hydrolase</keyword>
<dbReference type="PANTHER" id="PTHR43579:SF1">
    <property type="entry name" value="NEUTRAL METALLOPROTEINASE"/>
    <property type="match status" value="1"/>
</dbReference>
<dbReference type="CDD" id="cd09597">
    <property type="entry name" value="M4_TLP"/>
    <property type="match status" value="1"/>
</dbReference>
<evidence type="ECO:0000256" key="6">
    <source>
        <dbReference type="ARBA" id="ARBA00023049"/>
    </source>
</evidence>
<dbReference type="InterPro" id="IPR023612">
    <property type="entry name" value="Peptidase_M4"/>
</dbReference>
<feature type="active site" evidence="7">
    <location>
        <position position="164"/>
    </location>
</feature>
<evidence type="ECO:0000256" key="3">
    <source>
        <dbReference type="ARBA" id="ARBA00022723"/>
    </source>
</evidence>
<comment type="cofactor">
    <cofactor evidence="8">
        <name>Zn(2+)</name>
        <dbReference type="ChEBI" id="CHEBI:29105"/>
    </cofactor>
</comment>
<accession>A0A371P518</accession>
<keyword evidence="5 8" id="KW-0862">Zinc</keyword>
<dbReference type="InterPro" id="IPR052759">
    <property type="entry name" value="Metalloprotease_M4"/>
</dbReference>
<keyword evidence="3" id="KW-0479">Metal-binding</keyword>
<dbReference type="InterPro" id="IPR001570">
    <property type="entry name" value="Peptidase_M4_C_domain"/>
</dbReference>
<dbReference type="SUPFAM" id="SSF55486">
    <property type="entry name" value="Metalloproteases ('zincins'), catalytic domain"/>
    <property type="match status" value="1"/>
</dbReference>
<evidence type="ECO:0000256" key="8">
    <source>
        <dbReference type="RuleBase" id="RU366073"/>
    </source>
</evidence>
<evidence type="ECO:0000256" key="2">
    <source>
        <dbReference type="ARBA" id="ARBA00022670"/>
    </source>
</evidence>
<evidence type="ECO:0000256" key="4">
    <source>
        <dbReference type="ARBA" id="ARBA00022801"/>
    </source>
</evidence>
<dbReference type="Gene3D" id="1.10.390.10">
    <property type="entry name" value="Neutral Protease Domain 2"/>
    <property type="match status" value="1"/>
</dbReference>
<dbReference type="Pfam" id="PF02868">
    <property type="entry name" value="Peptidase_M4_C"/>
    <property type="match status" value="1"/>
</dbReference>
<reference evidence="12 13" key="1">
    <citation type="submission" date="2018-08" db="EMBL/GenBank/DDBJ databases">
        <title>Aeromicrobium sp. M2KJ-4, whole genome shotgun sequence.</title>
        <authorList>
            <person name="Tuo L."/>
        </authorList>
    </citation>
    <scope>NUCLEOTIDE SEQUENCE [LARGE SCALE GENOMIC DNA]</scope>
    <source>
        <strain evidence="12 13">M2KJ-4</strain>
    </source>
</reference>
<dbReference type="PRINTS" id="PR00730">
    <property type="entry name" value="THERMOLYSIN"/>
</dbReference>
<comment type="caution">
    <text evidence="12">The sequence shown here is derived from an EMBL/GenBank/DDBJ whole genome shotgun (WGS) entry which is preliminary data.</text>
</comment>
<feature type="domain" description="Peptidase M4 C-terminal" evidence="11">
    <location>
        <begin position="174"/>
        <end position="341"/>
    </location>
</feature>
<organism evidence="12 13">
    <name type="scientific">Aeromicrobium endophyticum</name>
    <dbReference type="NCBI Taxonomy" id="2292704"/>
    <lineage>
        <taxon>Bacteria</taxon>
        <taxon>Bacillati</taxon>
        <taxon>Actinomycetota</taxon>
        <taxon>Actinomycetes</taxon>
        <taxon>Propionibacteriales</taxon>
        <taxon>Nocardioidaceae</taxon>
        <taxon>Aeromicrobium</taxon>
    </lineage>
</organism>